<evidence type="ECO:0000259" key="1">
    <source>
        <dbReference type="Pfam" id="PF07627"/>
    </source>
</evidence>
<feature type="non-terminal residue" evidence="3">
    <location>
        <position position="780"/>
    </location>
</feature>
<reference evidence="3" key="1">
    <citation type="submission" date="2018-05" db="EMBL/GenBank/DDBJ databases">
        <authorList>
            <person name="Lanie J.A."/>
            <person name="Ng W.-L."/>
            <person name="Kazmierczak K.M."/>
            <person name="Andrzejewski T.M."/>
            <person name="Davidsen T.M."/>
            <person name="Wayne K.J."/>
            <person name="Tettelin H."/>
            <person name="Glass J.I."/>
            <person name="Rusch D."/>
            <person name="Podicherti R."/>
            <person name="Tsui H.-C.T."/>
            <person name="Winkler M.E."/>
        </authorList>
    </citation>
    <scope>NUCLEOTIDE SEQUENCE</scope>
</reference>
<dbReference type="Pfam" id="PF07627">
    <property type="entry name" value="PSCyt3"/>
    <property type="match status" value="1"/>
</dbReference>
<dbReference type="Pfam" id="PF07631">
    <property type="entry name" value="PSD4"/>
    <property type="match status" value="1"/>
</dbReference>
<sequence>IAALRQNCVACHGRITDGKRKAKGSFDITPLLKDGIQGRHTHDWVAVVEKLREKEMPPSDSKYKLTDLERKATIDAVFTKLDQGEIQERLLTPFEIANTYAKVFGLDREIYDPFQNLFFLENIDSAYPTINSPSLMSAAYLREIESGLDLTLDHAVANGFERIAGISKKHKDQKRFELRFTMTRTSMDRTGITYLAYIPKVKFPVDPDKIKNTADDEERKRLKAINGKAAQEHLERIRETKNLDPVDLRMRGANRLAGKGYRTNLPVGRYRLTFTASALNRDLVKQVAETDKKGKAADLGTFRELLGAKAGLAILHGGINKSPRGAVAAHSKKGKLLHYFEIEDNEKRQYNFEFELAIPGQIEMDFVNGPWSSRLNRINLGGLSGKEEDPDKYGIPCIRIHSKIILERIGGPSAANSKYQIASEDTPPQLQQKLSRLTSELSLDAKAAKLASIHGRLDPSFSPEQRYVQALKWIAMSPSQLYTRYDPKDPVASARFVSYAFLKKHPSESFKADYKRFRGGTLSSSDLAKRIVADPGFEDFLSIFGKYWLENRTVLDETKFTVLDLRLPFSSETRHYLKHLFVQNKPALELVASDYRMLSAPMASFYGMTANGLDRHVPKLVKAPGRGGLTHQANFFVARSDGVDPRPFRRAAWIVENAFGQRLSEPPGDINADQFVVSAKTLTFEERVKVHSREKSCASCHNKLDPIAFALNDYDTIGRMTGEPNHEAKRQLTARLNGVRRPMARSFTRNLIAYSVGRDTNLHDMKTVETILDKTAKDGH</sequence>
<accession>A0A382AG40</accession>
<dbReference type="EMBL" id="UINC01025250">
    <property type="protein sequence ID" value="SVB00478.1"/>
    <property type="molecule type" value="Genomic_DNA"/>
</dbReference>
<protein>
    <recommendedName>
        <fullName evidence="4">Cytochrome c domain-containing protein</fullName>
    </recommendedName>
</protein>
<gene>
    <name evidence="3" type="ORF">METZ01_LOCUS153332</name>
</gene>
<dbReference type="InterPro" id="IPR013042">
    <property type="entry name" value="DUF1592"/>
</dbReference>
<name>A0A382AG40_9ZZZZ</name>
<feature type="domain" description="DUF1588" evidence="1">
    <location>
        <begin position="626"/>
        <end position="720"/>
    </location>
</feature>
<feature type="non-terminal residue" evidence="3">
    <location>
        <position position="1"/>
    </location>
</feature>
<organism evidence="3">
    <name type="scientific">marine metagenome</name>
    <dbReference type="NCBI Taxonomy" id="408172"/>
    <lineage>
        <taxon>unclassified sequences</taxon>
        <taxon>metagenomes</taxon>
        <taxon>ecological metagenomes</taxon>
    </lineage>
</organism>
<proteinExistence type="predicted"/>
<evidence type="ECO:0000259" key="2">
    <source>
        <dbReference type="Pfam" id="PF07631"/>
    </source>
</evidence>
<evidence type="ECO:0000313" key="3">
    <source>
        <dbReference type="EMBL" id="SVB00478.1"/>
    </source>
</evidence>
<dbReference type="InterPro" id="IPR013039">
    <property type="entry name" value="DUF1588"/>
</dbReference>
<dbReference type="AlphaFoldDB" id="A0A382AG40"/>
<evidence type="ECO:0008006" key="4">
    <source>
        <dbReference type="Google" id="ProtNLM"/>
    </source>
</evidence>
<feature type="domain" description="DUF1592" evidence="2">
    <location>
        <begin position="492"/>
        <end position="608"/>
    </location>
</feature>